<comment type="caution">
    <text evidence="1">The sequence shown here is derived from an EMBL/GenBank/DDBJ whole genome shotgun (WGS) entry which is preliminary data.</text>
</comment>
<protein>
    <submittedName>
        <fullName evidence="1">Uncharacterized protein</fullName>
    </submittedName>
</protein>
<accession>A0A2P5AAW7</accession>
<dbReference type="EMBL" id="JXTB01000710">
    <property type="protein sequence ID" value="PON33690.1"/>
    <property type="molecule type" value="Genomic_DNA"/>
</dbReference>
<keyword evidence="2" id="KW-1185">Reference proteome</keyword>
<dbReference type="AlphaFoldDB" id="A0A2P5AAW7"/>
<feature type="non-terminal residue" evidence="1">
    <location>
        <position position="1"/>
    </location>
</feature>
<dbReference type="Proteomes" id="UP000237105">
    <property type="component" value="Unassembled WGS sequence"/>
</dbReference>
<evidence type="ECO:0000313" key="1">
    <source>
        <dbReference type="EMBL" id="PON33690.1"/>
    </source>
</evidence>
<gene>
    <name evidence="1" type="ORF">PanWU01x14_350620</name>
</gene>
<evidence type="ECO:0000313" key="2">
    <source>
        <dbReference type="Proteomes" id="UP000237105"/>
    </source>
</evidence>
<proteinExistence type="predicted"/>
<name>A0A2P5AAW7_PARAD</name>
<reference evidence="2" key="1">
    <citation type="submission" date="2016-06" db="EMBL/GenBank/DDBJ databases">
        <title>Parallel loss of symbiosis genes in relatives of nitrogen-fixing non-legume Parasponia.</title>
        <authorList>
            <person name="Van Velzen R."/>
            <person name="Holmer R."/>
            <person name="Bu F."/>
            <person name="Rutten L."/>
            <person name="Van Zeijl A."/>
            <person name="Liu W."/>
            <person name="Santuari L."/>
            <person name="Cao Q."/>
            <person name="Sharma T."/>
            <person name="Shen D."/>
            <person name="Roswanjaya Y."/>
            <person name="Wardhani T."/>
            <person name="Kalhor M.S."/>
            <person name="Jansen J."/>
            <person name="Van den Hoogen J."/>
            <person name="Gungor B."/>
            <person name="Hartog M."/>
            <person name="Hontelez J."/>
            <person name="Verver J."/>
            <person name="Yang W.-C."/>
            <person name="Schijlen E."/>
            <person name="Repin R."/>
            <person name="Schilthuizen M."/>
            <person name="Schranz E."/>
            <person name="Heidstra R."/>
            <person name="Miyata K."/>
            <person name="Fedorova E."/>
            <person name="Kohlen W."/>
            <person name="Bisseling T."/>
            <person name="Smit S."/>
            <person name="Geurts R."/>
        </authorList>
    </citation>
    <scope>NUCLEOTIDE SEQUENCE [LARGE SCALE GENOMIC DNA]</scope>
    <source>
        <strain evidence="2">cv. WU1-14</strain>
    </source>
</reference>
<sequence>ASLCPASVAACMPSRTLVVEIYASPLSLGTCPERGRVALCESVGAQDSPERGRMTFRGSSSL</sequence>
<organism evidence="1 2">
    <name type="scientific">Parasponia andersonii</name>
    <name type="common">Sponia andersonii</name>
    <dbReference type="NCBI Taxonomy" id="3476"/>
    <lineage>
        <taxon>Eukaryota</taxon>
        <taxon>Viridiplantae</taxon>
        <taxon>Streptophyta</taxon>
        <taxon>Embryophyta</taxon>
        <taxon>Tracheophyta</taxon>
        <taxon>Spermatophyta</taxon>
        <taxon>Magnoliopsida</taxon>
        <taxon>eudicotyledons</taxon>
        <taxon>Gunneridae</taxon>
        <taxon>Pentapetalae</taxon>
        <taxon>rosids</taxon>
        <taxon>fabids</taxon>
        <taxon>Rosales</taxon>
        <taxon>Cannabaceae</taxon>
        <taxon>Parasponia</taxon>
    </lineage>
</organism>